<dbReference type="HOGENOM" id="CLU_535408_0_0_1"/>
<gene>
    <name evidence="3" type="ORF">BOTBODRAFT_42255</name>
</gene>
<feature type="compositionally biased region" description="Pro residues" evidence="1">
    <location>
        <begin position="363"/>
        <end position="372"/>
    </location>
</feature>
<proteinExistence type="predicted"/>
<evidence type="ECO:0000313" key="4">
    <source>
        <dbReference type="Proteomes" id="UP000027195"/>
    </source>
</evidence>
<reference evidence="4" key="1">
    <citation type="journal article" date="2014" name="Proc. Natl. Acad. Sci. U.S.A.">
        <title>Extensive sampling of basidiomycete genomes demonstrates inadequacy of the white-rot/brown-rot paradigm for wood decay fungi.</title>
        <authorList>
            <person name="Riley R."/>
            <person name="Salamov A.A."/>
            <person name="Brown D.W."/>
            <person name="Nagy L.G."/>
            <person name="Floudas D."/>
            <person name="Held B.W."/>
            <person name="Levasseur A."/>
            <person name="Lombard V."/>
            <person name="Morin E."/>
            <person name="Otillar R."/>
            <person name="Lindquist E.A."/>
            <person name="Sun H."/>
            <person name="LaButti K.M."/>
            <person name="Schmutz J."/>
            <person name="Jabbour D."/>
            <person name="Luo H."/>
            <person name="Baker S.E."/>
            <person name="Pisabarro A.G."/>
            <person name="Walton J.D."/>
            <person name="Blanchette R.A."/>
            <person name="Henrissat B."/>
            <person name="Martin F."/>
            <person name="Cullen D."/>
            <person name="Hibbett D.S."/>
            <person name="Grigoriev I.V."/>
        </authorList>
    </citation>
    <scope>NUCLEOTIDE SEQUENCE [LARGE SCALE GENOMIC DNA]</scope>
    <source>
        <strain evidence="4">FD-172 SS1</strain>
    </source>
</reference>
<dbReference type="InParanoid" id="A0A067MV92"/>
<feature type="compositionally biased region" description="Low complexity" evidence="1">
    <location>
        <begin position="45"/>
        <end position="63"/>
    </location>
</feature>
<dbReference type="STRING" id="930990.A0A067MV92"/>
<feature type="domain" description="Senescence" evidence="2">
    <location>
        <begin position="232"/>
        <end position="456"/>
    </location>
</feature>
<protein>
    <recommendedName>
        <fullName evidence="2">Senescence domain-containing protein</fullName>
    </recommendedName>
</protein>
<keyword evidence="4" id="KW-1185">Reference proteome</keyword>
<dbReference type="GO" id="GO:0005886">
    <property type="term" value="C:plasma membrane"/>
    <property type="evidence" value="ECO:0007669"/>
    <property type="project" value="TreeGrafter"/>
</dbReference>
<dbReference type="AlphaFoldDB" id="A0A067MV92"/>
<evidence type="ECO:0000259" key="2">
    <source>
        <dbReference type="Pfam" id="PF06911"/>
    </source>
</evidence>
<dbReference type="Proteomes" id="UP000027195">
    <property type="component" value="Unassembled WGS sequence"/>
</dbReference>
<dbReference type="PANTHER" id="PTHR21068">
    <property type="entry name" value="SPARTIN"/>
    <property type="match status" value="1"/>
</dbReference>
<evidence type="ECO:0000313" key="3">
    <source>
        <dbReference type="EMBL" id="KDQ18620.1"/>
    </source>
</evidence>
<feature type="compositionally biased region" description="Polar residues" evidence="1">
    <location>
        <begin position="338"/>
        <end position="348"/>
    </location>
</feature>
<feature type="region of interest" description="Disordered" evidence="1">
    <location>
        <begin position="513"/>
        <end position="532"/>
    </location>
</feature>
<name>A0A067MV92_BOTB1</name>
<dbReference type="Pfam" id="PF06911">
    <property type="entry name" value="Senescence"/>
    <property type="match status" value="1"/>
</dbReference>
<dbReference type="GO" id="GO:0051301">
    <property type="term" value="P:cell division"/>
    <property type="evidence" value="ECO:0007669"/>
    <property type="project" value="TreeGrafter"/>
</dbReference>
<feature type="region of interest" description="Disordered" evidence="1">
    <location>
        <begin position="45"/>
        <end position="64"/>
    </location>
</feature>
<dbReference type="OrthoDB" id="20821at2759"/>
<evidence type="ECO:0000256" key="1">
    <source>
        <dbReference type="SAM" id="MobiDB-lite"/>
    </source>
</evidence>
<organism evidence="3 4">
    <name type="scientific">Botryobasidium botryosum (strain FD-172 SS1)</name>
    <dbReference type="NCBI Taxonomy" id="930990"/>
    <lineage>
        <taxon>Eukaryota</taxon>
        <taxon>Fungi</taxon>
        <taxon>Dikarya</taxon>
        <taxon>Basidiomycota</taxon>
        <taxon>Agaricomycotina</taxon>
        <taxon>Agaricomycetes</taxon>
        <taxon>Cantharellales</taxon>
        <taxon>Botryobasidiaceae</taxon>
        <taxon>Botryobasidium</taxon>
    </lineage>
</organism>
<sequence length="532" mass="56382">MVSSSAAQGFLLLTLENCHISSPISNPRDVHGTLSLECVTLPVPTSLTRSSTGTGTSSYSSRNGGNGDVERDVWLVLRLNTTFEMPIVPTQDILHSRSAGTYRFPRPNGQVVLNLPKPQTPAEVEDQETLEVLLSQYAVLQEMDSDKVDRDRGVGIGAGAGVQSESDAKGRLVLVDEVDGSIVGTLEDQFHIQEDRSINEKGREKDPVIVEIPEDNKHDVHVRSVRPDEQDFLIRSAGYLSHGIVYAAGALASGMNYAATQFVARSQPDPTPMVFSENTKTNIRHIHGISGKAVAVTSKTTSMIHEYIDKAVNKVAGPGPNQPQVHRSASYAPGVMTPGTSTPPQFSSRDGKGSASGYFAPGQVPPPTPPPLPQRNPHLLNRVLVSTDLLLTALEQSAHTLVTGATGAMSMAAGHKYGPEAGDATRLMGESVRNVGVVYVDARGVGRRALIRRAGKKMIKAKVGGKDVVFGAGPEGQIVPMQPQASGSGAVTPTGGFGQGSVPMPMPMPMPMPTRPSPAPSSRLGSFFGGKR</sequence>
<accession>A0A067MV92</accession>
<dbReference type="InterPro" id="IPR045036">
    <property type="entry name" value="Spartin-like"/>
</dbReference>
<dbReference type="EMBL" id="KL198021">
    <property type="protein sequence ID" value="KDQ18620.1"/>
    <property type="molecule type" value="Genomic_DNA"/>
</dbReference>
<dbReference type="PANTHER" id="PTHR21068:SF43">
    <property type="entry name" value="SPARTIN"/>
    <property type="match status" value="1"/>
</dbReference>
<feature type="region of interest" description="Disordered" evidence="1">
    <location>
        <begin position="319"/>
        <end position="372"/>
    </location>
</feature>
<dbReference type="InterPro" id="IPR009686">
    <property type="entry name" value="Senescence/spartin_C"/>
</dbReference>